<comment type="caution">
    <text evidence="2">The sequence shown here is derived from an EMBL/GenBank/DDBJ whole genome shotgun (WGS) entry which is preliminary data.</text>
</comment>
<dbReference type="OrthoDB" id="5952569at2759"/>
<evidence type="ECO:0000256" key="1">
    <source>
        <dbReference type="SAM" id="MobiDB-lite"/>
    </source>
</evidence>
<feature type="region of interest" description="Disordered" evidence="1">
    <location>
        <begin position="1"/>
        <end position="58"/>
    </location>
</feature>
<dbReference type="InterPro" id="IPR013785">
    <property type="entry name" value="Aldolase_TIM"/>
</dbReference>
<gene>
    <name evidence="2" type="ORF">HYH03_011438</name>
</gene>
<dbReference type="AlphaFoldDB" id="A0A835XW44"/>
<feature type="compositionally biased region" description="Low complexity" evidence="1">
    <location>
        <begin position="327"/>
        <end position="360"/>
    </location>
</feature>
<dbReference type="Proteomes" id="UP000612055">
    <property type="component" value="Unassembled WGS sequence"/>
</dbReference>
<dbReference type="Gene3D" id="3.20.20.70">
    <property type="entry name" value="Aldolase class I"/>
    <property type="match status" value="1"/>
</dbReference>
<name>A0A835XW44_9CHLO</name>
<evidence type="ECO:0000313" key="2">
    <source>
        <dbReference type="EMBL" id="KAG2490133.1"/>
    </source>
</evidence>
<organism evidence="2 3">
    <name type="scientific">Edaphochlamys debaryana</name>
    <dbReference type="NCBI Taxonomy" id="47281"/>
    <lineage>
        <taxon>Eukaryota</taxon>
        <taxon>Viridiplantae</taxon>
        <taxon>Chlorophyta</taxon>
        <taxon>core chlorophytes</taxon>
        <taxon>Chlorophyceae</taxon>
        <taxon>CS clade</taxon>
        <taxon>Chlamydomonadales</taxon>
        <taxon>Chlamydomonadales incertae sedis</taxon>
        <taxon>Edaphochlamys</taxon>
    </lineage>
</organism>
<reference evidence="2" key="1">
    <citation type="journal article" date="2020" name="bioRxiv">
        <title>Comparative genomics of Chlamydomonas.</title>
        <authorList>
            <person name="Craig R.J."/>
            <person name="Hasan A.R."/>
            <person name="Ness R.W."/>
            <person name="Keightley P.D."/>
        </authorList>
    </citation>
    <scope>NUCLEOTIDE SEQUENCE</scope>
    <source>
        <strain evidence="2">CCAP 11/70</strain>
    </source>
</reference>
<sequence>MVSCFGGRPPEHESSGTKPTSAADKEAKKAKQLKSRQRKKSGADVTAPVQSSGKTSTEVVHKPYTGPVYWPYGPAWLPFGPKCMFVKLGVVRPLLPPEVKAAHEAREARAARLAEARLQRLRHLRPVVLDTTLLEMLETDVGPLPVDPDAAAARRAETFRLIKGTGVYKYLASVEVGGRVILPNDLARRGLICGNCAGMVLLYDGLDAQGLPNQALPEGMTRLKEYRIQTVLLECDLTAAEVNWDKLGAEGYVSLIASRCRWVHSELAWALRVAREGLAGFAPSTGLVRSTKGPGLVSKGSGPAINGVGTAAAAGAGAVTEAVQVQANGSSSSSSNQLNGPSSPSSGGGAVAAASVPKAGATDRPSSGGGGTASSRGLAANAEPSAAVASTSAAAAATSPGGNGPAAPNGARDSRSRLLPGGAESGADDGTAGAAAAEGVAEAGLGTEKLPQSCPVAPVSSTVGSAPAEASSAGIPPATVWVHLANFPTAMRQPASRSRLLDVVRRLAALPEPLRPAGLLFEDRQGQVAPFELAPMCAAVRRAMRESGWPRGHLLVHVAHGYGFAEASTIECLASGADGVWAGVCDEGPVVGHASSLVTLVNLARLGNPHVAAMYDLPKLREIAIEATKIATGLPPHPRTEVYGARALDVCFDSSMGDDGTGMVAAMLGTENEIRITTMVTPEMIIARLGQTFGPYSYTKDHAQAMLEVLHHDLLVGEREDYNSPVGLATLWERSGQTLTPAMLKVLSDASEAEHHPLVLELKELWDQWAVQEAEMGHTDVPAGCLSYTSFYHGFMGKYFSCFSCDVTAEAYALFALERAGAISWSALLLRLKWGLVQHGEQIRTADELVQVVFEKLIIPEIVARFKRKVRKQAAAAAAAGGKSGDAAAAAGGAVRASGGGALESGDGVPRAAVEGVAPELLGGLQKAATIKREELYEEWKGADVANDQVGVNRPVTEII</sequence>
<protein>
    <submittedName>
        <fullName evidence="2">Uncharacterized protein</fullName>
    </submittedName>
</protein>
<dbReference type="SUPFAM" id="SSF51569">
    <property type="entry name" value="Aldolase"/>
    <property type="match status" value="1"/>
</dbReference>
<feature type="compositionally biased region" description="Polar residues" evidence="1">
    <location>
        <begin position="48"/>
        <end position="58"/>
    </location>
</feature>
<accession>A0A835XW44</accession>
<keyword evidence="3" id="KW-1185">Reference proteome</keyword>
<evidence type="ECO:0000313" key="3">
    <source>
        <dbReference type="Proteomes" id="UP000612055"/>
    </source>
</evidence>
<feature type="compositionally biased region" description="Low complexity" evidence="1">
    <location>
        <begin position="373"/>
        <end position="411"/>
    </location>
</feature>
<proteinExistence type="predicted"/>
<feature type="compositionally biased region" description="Basic residues" evidence="1">
    <location>
        <begin position="30"/>
        <end position="40"/>
    </location>
</feature>
<dbReference type="EMBL" id="JAEHOE010000065">
    <property type="protein sequence ID" value="KAG2490133.1"/>
    <property type="molecule type" value="Genomic_DNA"/>
</dbReference>
<feature type="region of interest" description="Disordered" evidence="1">
    <location>
        <begin position="327"/>
        <end position="435"/>
    </location>
</feature>